<dbReference type="EMBL" id="JABFNT010000076">
    <property type="protein sequence ID" value="NOJ81087.1"/>
    <property type="molecule type" value="Genomic_DNA"/>
</dbReference>
<protein>
    <submittedName>
        <fullName evidence="1">Uncharacterized protein</fullName>
    </submittedName>
</protein>
<evidence type="ECO:0000313" key="2">
    <source>
        <dbReference type="Proteomes" id="UP000533080"/>
    </source>
</evidence>
<dbReference type="Proteomes" id="UP000533080">
    <property type="component" value="Unassembled WGS sequence"/>
</dbReference>
<reference evidence="1 2" key="1">
    <citation type="submission" date="2020-05" db="EMBL/GenBank/DDBJ databases">
        <authorList>
            <person name="Whitworth D."/>
        </authorList>
    </citation>
    <scope>NUCLEOTIDE SEQUENCE [LARGE SCALE GENOMIC DNA]</scope>
    <source>
        <strain evidence="1 2">AM005</strain>
    </source>
</reference>
<sequence length="507" mass="55654">MLPGGTTIMTPDLLKDAVSPILRVRGTSVLLAALLAACGGKDVRPGAPPAGDCAPLRLERDVNLEGFRADRFEWRDADCKPRSASLVRNDATDPKGWTGGYLRRYTYEVAGATRVCDGSDGMVPGWGIVASHLRVSPPWGNWTRDIRGTWRTLFEGRHHALHEFRWPMELGGHVVDVTVHYLFATGRSHPLYAITHDASGAPPDVINADVRSPYGDIIFDGDGNADISGVGWGDRYRFVTLGAGPLTRASGWDYREPNGVPYTRMWIASPDAEMGVVQTQTWAQKPAGGYWQYPSWGQVDEDGPMPEDWNWTYQLNQYELPEQGPTRSHRMAWGSNFGAVGFREYPRYSDDATLSGYPYQSYSVFMVLGTHTSDPVLRLAAEVEAWQGVRLTATEGRVLDQGPGGVGRDDSVARDVPGYNPVYATWEAEVGANNRASLRFETNGRALANPVLVLRRYTASTPPTRVTLDGQALSADVDYFASVDDAGNALWLTLHRTVTGSAALFVE</sequence>
<comment type="caution">
    <text evidence="1">The sequence shown here is derived from an EMBL/GenBank/DDBJ whole genome shotgun (WGS) entry which is preliminary data.</text>
</comment>
<dbReference type="AlphaFoldDB" id="A0A7Y4MT22"/>
<organism evidence="1 2">
    <name type="scientific">Myxococcus xanthus</name>
    <dbReference type="NCBI Taxonomy" id="34"/>
    <lineage>
        <taxon>Bacteria</taxon>
        <taxon>Pseudomonadati</taxon>
        <taxon>Myxococcota</taxon>
        <taxon>Myxococcia</taxon>
        <taxon>Myxococcales</taxon>
        <taxon>Cystobacterineae</taxon>
        <taxon>Myxococcaceae</taxon>
        <taxon>Myxococcus</taxon>
    </lineage>
</organism>
<gene>
    <name evidence="1" type="ORF">HNV28_22640</name>
</gene>
<name>A0A7Y4MT22_MYXXA</name>
<proteinExistence type="predicted"/>
<accession>A0A7Y4MT22</accession>
<evidence type="ECO:0000313" key="1">
    <source>
        <dbReference type="EMBL" id="NOJ81087.1"/>
    </source>
</evidence>